<dbReference type="Pfam" id="PF03703">
    <property type="entry name" value="bPH_2"/>
    <property type="match status" value="3"/>
</dbReference>
<dbReference type="GO" id="GO:0005886">
    <property type="term" value="C:plasma membrane"/>
    <property type="evidence" value="ECO:0007669"/>
    <property type="project" value="UniProtKB-SubCell"/>
</dbReference>
<feature type="domain" description="YdbS-like PH" evidence="6">
    <location>
        <begin position="244"/>
        <end position="323"/>
    </location>
</feature>
<dbReference type="InterPro" id="IPR014529">
    <property type="entry name" value="UCP026631"/>
</dbReference>
<feature type="transmembrane region" description="Helical" evidence="5">
    <location>
        <begin position="217"/>
        <end position="244"/>
    </location>
</feature>
<reference evidence="7" key="1">
    <citation type="submission" date="2020-02" db="EMBL/GenBank/DDBJ databases">
        <authorList>
            <person name="Meier V. D."/>
        </authorList>
    </citation>
    <scope>NUCLEOTIDE SEQUENCE</scope>
    <source>
        <strain evidence="7">AVDCRST_MAG58</strain>
    </source>
</reference>
<evidence type="ECO:0000256" key="1">
    <source>
        <dbReference type="ARBA" id="ARBA00004651"/>
    </source>
</evidence>
<dbReference type="AlphaFoldDB" id="A0A6J4QRY7"/>
<feature type="transmembrane region" description="Helical" evidence="5">
    <location>
        <begin position="348"/>
        <end position="368"/>
    </location>
</feature>
<accession>A0A6J4QRY7</accession>
<dbReference type="GO" id="GO:0005524">
    <property type="term" value="F:ATP binding"/>
    <property type="evidence" value="ECO:0007669"/>
    <property type="project" value="InterPro"/>
</dbReference>
<sequence length="483" mass="52720">MSSEKHLHPVGMLVGAISTLRRWISGLVLPGVFLLVSQGFSLWTVTLFLLGVIVVAVLAALWGFLSWRATTYAVTGNSFRLRQGVFQKSERTIPLDHVQSVDTVQGIIQRPFGVYEVRIETAGGGVSDPDASLSALDRDAVQTLRREIEGSQIERSEERMGPTILRRLSTRELLVAGATSGQIGVAFSVLAIGFQFLDNFFPEDFVRRLAETLAPNWLMVVLILVPVGLLLAWLLAIGGTVLAYTGFTLSREGDFLYIKRGLLERREATIPLARIQAVRISEGLLRQPFGLCSLRVESAGYGEDAGVSATLFPLLPRDEVGEFLAVAAPEFAVAPTLKPLPRRSLRRYVFRATFVYLIIAFAAAPLSLLVLQSALGLLAPFLILPAAAYGWLCYRDAGWALEEDRLVVRYRSLGRKTAVAPRRRLQSRGVTRNPFQRRARLATFLAEVASGSGGSALRIRDLDAGAAETLAGDLGPGAHLERA</sequence>
<dbReference type="PANTHER" id="PTHR34473:SF2">
    <property type="entry name" value="UPF0699 TRANSMEMBRANE PROTEIN YDBT"/>
    <property type="match status" value="1"/>
</dbReference>
<proteinExistence type="predicted"/>
<protein>
    <submittedName>
        <fullName evidence="7">Transmembrane protein, distant homology with ydbT</fullName>
    </submittedName>
</protein>
<dbReference type="SUPFAM" id="SSF90123">
    <property type="entry name" value="ABC transporter transmembrane region"/>
    <property type="match status" value="1"/>
</dbReference>
<dbReference type="PANTHER" id="PTHR34473">
    <property type="entry name" value="UPF0699 TRANSMEMBRANE PROTEIN YDBS"/>
    <property type="match status" value="1"/>
</dbReference>
<evidence type="ECO:0000256" key="2">
    <source>
        <dbReference type="ARBA" id="ARBA00022692"/>
    </source>
</evidence>
<dbReference type="InterPro" id="IPR036640">
    <property type="entry name" value="ABC1_TM_sf"/>
</dbReference>
<keyword evidence="2 5" id="KW-0812">Transmembrane</keyword>
<evidence type="ECO:0000256" key="3">
    <source>
        <dbReference type="ARBA" id="ARBA00022989"/>
    </source>
</evidence>
<feature type="transmembrane region" description="Helical" evidence="5">
    <location>
        <begin position="173"/>
        <end position="197"/>
    </location>
</feature>
<feature type="transmembrane region" description="Helical" evidence="5">
    <location>
        <begin position="42"/>
        <end position="65"/>
    </location>
</feature>
<feature type="domain" description="YdbS-like PH" evidence="6">
    <location>
        <begin position="67"/>
        <end position="148"/>
    </location>
</feature>
<dbReference type="PIRSF" id="PIRSF026631">
    <property type="entry name" value="UCP026631"/>
    <property type="match status" value="1"/>
</dbReference>
<organism evidence="7">
    <name type="scientific">uncultured Rubrobacteraceae bacterium</name>
    <dbReference type="NCBI Taxonomy" id="349277"/>
    <lineage>
        <taxon>Bacteria</taxon>
        <taxon>Bacillati</taxon>
        <taxon>Actinomycetota</taxon>
        <taxon>Rubrobacteria</taxon>
        <taxon>Rubrobacterales</taxon>
        <taxon>Rubrobacteraceae</taxon>
        <taxon>environmental samples</taxon>
    </lineage>
</organism>
<keyword evidence="3 5" id="KW-1133">Transmembrane helix</keyword>
<dbReference type="EMBL" id="CADCVF010000013">
    <property type="protein sequence ID" value="CAA9447734.1"/>
    <property type="molecule type" value="Genomic_DNA"/>
</dbReference>
<gene>
    <name evidence="7" type="ORF">AVDCRST_MAG58-596</name>
</gene>
<evidence type="ECO:0000256" key="4">
    <source>
        <dbReference type="ARBA" id="ARBA00023136"/>
    </source>
</evidence>
<evidence type="ECO:0000313" key="7">
    <source>
        <dbReference type="EMBL" id="CAA9447734.1"/>
    </source>
</evidence>
<keyword evidence="4 5" id="KW-0472">Membrane</keyword>
<feature type="transmembrane region" description="Helical" evidence="5">
    <location>
        <begin position="374"/>
        <end position="394"/>
    </location>
</feature>
<name>A0A6J4QRY7_9ACTN</name>
<dbReference type="InterPro" id="IPR005182">
    <property type="entry name" value="YdbS-like_PH"/>
</dbReference>
<evidence type="ECO:0000259" key="6">
    <source>
        <dbReference type="Pfam" id="PF03703"/>
    </source>
</evidence>
<evidence type="ECO:0000256" key="5">
    <source>
        <dbReference type="SAM" id="Phobius"/>
    </source>
</evidence>
<comment type="subcellular location">
    <subcellularLocation>
        <location evidence="1">Cell membrane</location>
        <topology evidence="1">Multi-pass membrane protein</topology>
    </subcellularLocation>
</comment>
<feature type="domain" description="YdbS-like PH" evidence="6">
    <location>
        <begin position="394"/>
        <end position="470"/>
    </location>
</feature>